<sequence>MQAIRMQKIRSATAQLPDNLEVLQKAVAAVKFKKSEDAKIDVNPDNFIIPSEMMSMLRLSYGYDDQLIIQCPQGHYFQARQAGVSQLAVTYCNVCLEDLKNKTQLQDMGEPSLCQMCGYTICSTCLLKREWINSLFPPMGRAWMRLFIEGLENQGHVLVFERFQQLWLGQIFRHCRKQLLTKRQLLLIGGSRMTAKLMGRCVWLRECVDSLARRCLGEPESEQLLNSRGDSVEMVEQGGSSSSTARRVSGRSSFCSLTLTLPWRRSTSFTTSRVVLTRASAARPSPPQSAGSCGGCSN</sequence>
<organism evidence="2 3">
    <name type="scientific">Effrenium voratum</name>
    <dbReference type="NCBI Taxonomy" id="2562239"/>
    <lineage>
        <taxon>Eukaryota</taxon>
        <taxon>Sar</taxon>
        <taxon>Alveolata</taxon>
        <taxon>Dinophyceae</taxon>
        <taxon>Suessiales</taxon>
        <taxon>Symbiodiniaceae</taxon>
        <taxon>Effrenium</taxon>
    </lineage>
</organism>
<dbReference type="Proteomes" id="UP001178507">
    <property type="component" value="Unassembled WGS sequence"/>
</dbReference>
<accession>A0AA36JGS3</accession>
<reference evidence="2" key="1">
    <citation type="submission" date="2023-08" db="EMBL/GenBank/DDBJ databases">
        <authorList>
            <person name="Chen Y."/>
            <person name="Shah S."/>
            <person name="Dougan E. K."/>
            <person name="Thang M."/>
            <person name="Chan C."/>
        </authorList>
    </citation>
    <scope>NUCLEOTIDE SEQUENCE</scope>
</reference>
<gene>
    <name evidence="2" type="ORF">EVOR1521_LOCUS27625</name>
</gene>
<dbReference type="AlphaFoldDB" id="A0AA36JGS3"/>
<feature type="compositionally biased region" description="Low complexity" evidence="1">
    <location>
        <begin position="279"/>
        <end position="291"/>
    </location>
</feature>
<evidence type="ECO:0000256" key="1">
    <source>
        <dbReference type="SAM" id="MobiDB-lite"/>
    </source>
</evidence>
<keyword evidence="3" id="KW-1185">Reference proteome</keyword>
<name>A0AA36JGS3_9DINO</name>
<evidence type="ECO:0000313" key="2">
    <source>
        <dbReference type="EMBL" id="CAJ1405404.1"/>
    </source>
</evidence>
<dbReference type="EMBL" id="CAUJNA010003583">
    <property type="protein sequence ID" value="CAJ1405404.1"/>
    <property type="molecule type" value="Genomic_DNA"/>
</dbReference>
<feature type="region of interest" description="Disordered" evidence="1">
    <location>
        <begin position="279"/>
        <end position="298"/>
    </location>
</feature>
<evidence type="ECO:0000313" key="3">
    <source>
        <dbReference type="Proteomes" id="UP001178507"/>
    </source>
</evidence>
<feature type="region of interest" description="Disordered" evidence="1">
    <location>
        <begin position="227"/>
        <end position="247"/>
    </location>
</feature>
<protein>
    <submittedName>
        <fullName evidence="2">Uncharacterized protein</fullName>
    </submittedName>
</protein>
<proteinExistence type="predicted"/>
<feature type="compositionally biased region" description="Polar residues" evidence="1">
    <location>
        <begin position="238"/>
        <end position="247"/>
    </location>
</feature>
<comment type="caution">
    <text evidence="2">The sequence shown here is derived from an EMBL/GenBank/DDBJ whole genome shotgun (WGS) entry which is preliminary data.</text>
</comment>